<keyword evidence="4 6" id="KW-1133">Transmembrane helix</keyword>
<reference evidence="8 9" key="1">
    <citation type="submission" date="2019-07" db="EMBL/GenBank/DDBJ databases">
        <title>Diversity of Bacteria from Kongsfjorden, Arctic.</title>
        <authorList>
            <person name="Yu Y."/>
        </authorList>
    </citation>
    <scope>NUCLEOTIDE SEQUENCE [LARGE SCALE GENOMIC DNA]</scope>
    <source>
        <strain evidence="8 9">SM1923</strain>
    </source>
</reference>
<feature type="transmembrane region" description="Helical" evidence="6">
    <location>
        <begin position="74"/>
        <end position="91"/>
    </location>
</feature>
<keyword evidence="9" id="KW-1185">Reference proteome</keyword>
<feature type="domain" description="EamA" evidence="7">
    <location>
        <begin position="15"/>
        <end position="146"/>
    </location>
</feature>
<comment type="subcellular location">
    <subcellularLocation>
        <location evidence="1">Membrane</location>
        <topology evidence="1">Multi-pass membrane protein</topology>
    </subcellularLocation>
</comment>
<comment type="similarity">
    <text evidence="2">Belongs to the EamA transporter family.</text>
</comment>
<dbReference type="AlphaFoldDB" id="A0A558HI02"/>
<dbReference type="EMBL" id="VNFH01000009">
    <property type="protein sequence ID" value="TVU68769.1"/>
    <property type="molecule type" value="Genomic_DNA"/>
</dbReference>
<dbReference type="GO" id="GO:0016020">
    <property type="term" value="C:membrane"/>
    <property type="evidence" value="ECO:0007669"/>
    <property type="project" value="UniProtKB-SubCell"/>
</dbReference>
<dbReference type="Pfam" id="PF00892">
    <property type="entry name" value="EamA"/>
    <property type="match status" value="2"/>
</dbReference>
<dbReference type="InterPro" id="IPR050638">
    <property type="entry name" value="AA-Vitamin_Transporters"/>
</dbReference>
<feature type="transmembrane region" description="Helical" evidence="6">
    <location>
        <begin position="230"/>
        <end position="249"/>
    </location>
</feature>
<dbReference type="PANTHER" id="PTHR32322:SF2">
    <property type="entry name" value="EAMA DOMAIN-CONTAINING PROTEIN"/>
    <property type="match status" value="1"/>
</dbReference>
<proteinExistence type="inferred from homology"/>
<evidence type="ECO:0000256" key="1">
    <source>
        <dbReference type="ARBA" id="ARBA00004141"/>
    </source>
</evidence>
<feature type="transmembrane region" description="Helical" evidence="6">
    <location>
        <begin position="42"/>
        <end position="62"/>
    </location>
</feature>
<feature type="transmembrane region" description="Helical" evidence="6">
    <location>
        <begin position="130"/>
        <end position="147"/>
    </location>
</feature>
<evidence type="ECO:0000256" key="6">
    <source>
        <dbReference type="SAM" id="Phobius"/>
    </source>
</evidence>
<feature type="transmembrane region" description="Helical" evidence="6">
    <location>
        <begin position="159"/>
        <end position="179"/>
    </location>
</feature>
<gene>
    <name evidence="8" type="ORF">FQP86_13395</name>
</gene>
<protein>
    <submittedName>
        <fullName evidence="8">DMT family transporter</fullName>
    </submittedName>
</protein>
<evidence type="ECO:0000256" key="2">
    <source>
        <dbReference type="ARBA" id="ARBA00007362"/>
    </source>
</evidence>
<keyword evidence="5 6" id="KW-0472">Membrane</keyword>
<evidence type="ECO:0000256" key="4">
    <source>
        <dbReference type="ARBA" id="ARBA00022989"/>
    </source>
</evidence>
<feature type="transmembrane region" description="Helical" evidence="6">
    <location>
        <begin position="186"/>
        <end position="210"/>
    </location>
</feature>
<dbReference type="InterPro" id="IPR000620">
    <property type="entry name" value="EamA_dom"/>
</dbReference>
<feature type="transmembrane region" description="Helical" evidence="6">
    <location>
        <begin position="103"/>
        <end position="123"/>
    </location>
</feature>
<evidence type="ECO:0000256" key="3">
    <source>
        <dbReference type="ARBA" id="ARBA00022692"/>
    </source>
</evidence>
<dbReference type="RefSeq" id="WP_144727817.1">
    <property type="nucleotide sequence ID" value="NZ_CAWOWR010000147.1"/>
</dbReference>
<keyword evidence="3 6" id="KW-0812">Transmembrane</keyword>
<evidence type="ECO:0000259" key="7">
    <source>
        <dbReference type="Pfam" id="PF00892"/>
    </source>
</evidence>
<organism evidence="8 9">
    <name type="scientific">Cobetia crustatorum</name>
    <dbReference type="NCBI Taxonomy" id="553385"/>
    <lineage>
        <taxon>Bacteria</taxon>
        <taxon>Pseudomonadati</taxon>
        <taxon>Pseudomonadota</taxon>
        <taxon>Gammaproteobacteria</taxon>
        <taxon>Oceanospirillales</taxon>
        <taxon>Halomonadaceae</taxon>
        <taxon>Cobetia</taxon>
    </lineage>
</organism>
<dbReference type="OrthoDB" id="5584577at2"/>
<evidence type="ECO:0000313" key="9">
    <source>
        <dbReference type="Proteomes" id="UP000319941"/>
    </source>
</evidence>
<dbReference type="Proteomes" id="UP000319941">
    <property type="component" value="Unassembled WGS sequence"/>
</dbReference>
<dbReference type="Gene3D" id="1.10.3730.20">
    <property type="match status" value="1"/>
</dbReference>
<name>A0A558HI02_9GAMM</name>
<dbReference type="InterPro" id="IPR037185">
    <property type="entry name" value="EmrE-like"/>
</dbReference>
<feature type="transmembrane region" description="Helical" evidence="6">
    <location>
        <begin position="16"/>
        <end position="36"/>
    </location>
</feature>
<comment type="caution">
    <text evidence="8">The sequence shown here is derived from an EMBL/GenBank/DDBJ whole genome shotgun (WGS) entry which is preliminary data.</text>
</comment>
<dbReference type="SUPFAM" id="SSF103481">
    <property type="entry name" value="Multidrug resistance efflux transporter EmrE"/>
    <property type="match status" value="2"/>
</dbReference>
<feature type="transmembrane region" description="Helical" evidence="6">
    <location>
        <begin position="284"/>
        <end position="301"/>
    </location>
</feature>
<sequence>MSGHELSGSRDRRATLALLVAMWLWGSSFVALKIAFVDLDPLFVIFARMAIALACFVPLWRWIRPRKRLTGRDIRWLIILVLFEPCLYFVFEALALERTSASQAGMISALLPLMVAVGAWAFLRERISRRTSLGFVLAVIGALWLSLSGESNHHAPAPLMGNLLELAAMMAATAYTLLVKHLTSRVSAWFITAWQALAGTLFFGTGLILFPSHWPASLSALPGGLLGNESLWAVLYLGIAVSLGAYGLFNWAISRVPANQASAFVNLLPLFAAVQAFMVLGETFTPIQMVAASLVLAGVWISQDSRTDQVSDEDAVIAAPSTSAASLSREGGR</sequence>
<evidence type="ECO:0000256" key="5">
    <source>
        <dbReference type="ARBA" id="ARBA00023136"/>
    </source>
</evidence>
<evidence type="ECO:0000313" key="8">
    <source>
        <dbReference type="EMBL" id="TVU68769.1"/>
    </source>
</evidence>
<feature type="domain" description="EamA" evidence="7">
    <location>
        <begin position="160"/>
        <end position="301"/>
    </location>
</feature>
<dbReference type="STRING" id="553385.GCA_000591415_03473"/>
<accession>A0A558HI02</accession>
<dbReference type="PANTHER" id="PTHR32322">
    <property type="entry name" value="INNER MEMBRANE TRANSPORTER"/>
    <property type="match status" value="1"/>
</dbReference>
<feature type="transmembrane region" description="Helical" evidence="6">
    <location>
        <begin position="261"/>
        <end position="278"/>
    </location>
</feature>